<dbReference type="InterPro" id="IPR000594">
    <property type="entry name" value="ThiF_NAD_FAD-bd"/>
</dbReference>
<name>A0A4Q0RXP2_9BRAD</name>
<evidence type="ECO:0000313" key="3">
    <source>
        <dbReference type="Proteomes" id="UP000289546"/>
    </source>
</evidence>
<dbReference type="RefSeq" id="WP_164936486.1">
    <property type="nucleotide sequence ID" value="NZ_LBJQ01000089.1"/>
</dbReference>
<gene>
    <name evidence="2" type="ORF">XH99_28605</name>
</gene>
<protein>
    <recommendedName>
        <fullName evidence="1">THIF-type NAD/FAD binding fold domain-containing protein</fullName>
    </recommendedName>
</protein>
<dbReference type="SUPFAM" id="SSF69572">
    <property type="entry name" value="Activating enzymes of the ubiquitin-like proteins"/>
    <property type="match status" value="1"/>
</dbReference>
<dbReference type="InterPro" id="IPR035985">
    <property type="entry name" value="Ubiquitin-activating_enz"/>
</dbReference>
<comment type="caution">
    <text evidence="2">The sequence shown here is derived from an EMBL/GenBank/DDBJ whole genome shotgun (WGS) entry which is preliminary data.</text>
</comment>
<evidence type="ECO:0000259" key="1">
    <source>
        <dbReference type="Pfam" id="PF00899"/>
    </source>
</evidence>
<dbReference type="Pfam" id="PF00899">
    <property type="entry name" value="ThiF"/>
    <property type="match status" value="1"/>
</dbReference>
<organism evidence="2 3">
    <name type="scientific">Bradyrhizobium nanningense</name>
    <dbReference type="NCBI Taxonomy" id="1325118"/>
    <lineage>
        <taxon>Bacteria</taxon>
        <taxon>Pseudomonadati</taxon>
        <taxon>Pseudomonadota</taxon>
        <taxon>Alphaproteobacteria</taxon>
        <taxon>Hyphomicrobiales</taxon>
        <taxon>Nitrobacteraceae</taxon>
        <taxon>Bradyrhizobium</taxon>
    </lineage>
</organism>
<dbReference type="AlphaFoldDB" id="A0A4Q0RXP2"/>
<feature type="domain" description="THIF-type NAD/FAD binding fold" evidence="1">
    <location>
        <begin position="223"/>
        <end position="378"/>
    </location>
</feature>
<evidence type="ECO:0000313" key="2">
    <source>
        <dbReference type="EMBL" id="RXH24056.1"/>
    </source>
</evidence>
<keyword evidence="3" id="KW-1185">Reference proteome</keyword>
<accession>A0A4Q0RXP2</accession>
<dbReference type="Gene3D" id="3.40.50.720">
    <property type="entry name" value="NAD(P)-binding Rossmann-like Domain"/>
    <property type="match status" value="1"/>
</dbReference>
<sequence length="511" mass="53933">MAVAADISDRHLREAEGLSDKPLHRAQRVRITMNATWASSRAGQLLASCLVNLLARQVDLVSTIELHIPAVPTVIRLPNGDLADGSLDESLVQIAAWAVGDRVKVFASQTRAIGADITIAIGDDVSAGKGVTLFAAGNGWKAWVGVPEHAPKGIVPTKSNPLGPFLAAALAAGEVFKRGRGLVRGRFLTANGYSLWTGAQSDRWDELGDGPDVSGGQLKPFHIVGAGAVGNGLAYILAYAELVDAYAAVIDDDTYDATSLNRCLLAGHEDVGDPKVEAIEASLIKHGVGAYGFDGTISWYLTAARTGLRSDLAQQASNLSFDLAVSCVDRGVSRQDIQGLAPSSLFGGSTLRLGARSDFYPDRPGAACLSCFNPPEQDGEKLRALEKKLRQLSEEQRSAFLREQGIDPAVVEAYLSSPKCGTLGEAALRDLATRSVGEFSVGFVSLGAAILLASKLFRQVLLSSPPAGGDVTALNFLNGGLQSSFLGADEHCHWGCQERRRKIGISCDVCA</sequence>
<proteinExistence type="predicted"/>
<dbReference type="EMBL" id="LBJQ01000089">
    <property type="protein sequence ID" value="RXH24056.1"/>
    <property type="molecule type" value="Genomic_DNA"/>
</dbReference>
<dbReference type="GO" id="GO:0008641">
    <property type="term" value="F:ubiquitin-like modifier activating enzyme activity"/>
    <property type="evidence" value="ECO:0007669"/>
    <property type="project" value="InterPro"/>
</dbReference>
<reference evidence="2 3" key="1">
    <citation type="submission" date="2015-04" db="EMBL/GenBank/DDBJ databases">
        <title>Comparative genomics of rhizobia nodulating Arachis hypogaea in China.</title>
        <authorList>
            <person name="Li Y."/>
        </authorList>
    </citation>
    <scope>NUCLEOTIDE SEQUENCE [LARGE SCALE GENOMIC DNA]</scope>
    <source>
        <strain evidence="2 3">CCBAU 51757</strain>
    </source>
</reference>
<dbReference type="Proteomes" id="UP000289546">
    <property type="component" value="Unassembled WGS sequence"/>
</dbReference>